<dbReference type="InterPro" id="IPR029032">
    <property type="entry name" value="AhpD-like"/>
</dbReference>
<protein>
    <recommendedName>
        <fullName evidence="1">Carboxymuconolactone decarboxylase-like domain-containing protein</fullName>
    </recommendedName>
</protein>
<keyword evidence="3" id="KW-1185">Reference proteome</keyword>
<comment type="caution">
    <text evidence="2">The sequence shown here is derived from an EMBL/GenBank/DDBJ whole genome shotgun (WGS) entry which is preliminary data.</text>
</comment>
<accession>A0A3N0GIB0</accession>
<dbReference type="Proteomes" id="UP000279994">
    <property type="component" value="Unassembled WGS sequence"/>
</dbReference>
<dbReference type="GO" id="GO:0051920">
    <property type="term" value="F:peroxiredoxin activity"/>
    <property type="evidence" value="ECO:0007669"/>
    <property type="project" value="InterPro"/>
</dbReference>
<dbReference type="Pfam" id="PF02627">
    <property type="entry name" value="CMD"/>
    <property type="match status" value="1"/>
</dbReference>
<dbReference type="PANTHER" id="PTHR33930">
    <property type="entry name" value="ALKYL HYDROPEROXIDE REDUCTASE AHPD"/>
    <property type="match status" value="1"/>
</dbReference>
<evidence type="ECO:0000313" key="3">
    <source>
        <dbReference type="Proteomes" id="UP000279994"/>
    </source>
</evidence>
<gene>
    <name evidence="2" type="ORF">EFL26_20560</name>
</gene>
<dbReference type="Gene3D" id="1.20.1290.10">
    <property type="entry name" value="AhpD-like"/>
    <property type="match status" value="1"/>
</dbReference>
<name>A0A3N0GIB0_9ACTN</name>
<organism evidence="2 3">
    <name type="scientific">Nocardioides pocheonensis</name>
    <dbReference type="NCBI Taxonomy" id="661485"/>
    <lineage>
        <taxon>Bacteria</taxon>
        <taxon>Bacillati</taxon>
        <taxon>Actinomycetota</taxon>
        <taxon>Actinomycetes</taxon>
        <taxon>Propionibacteriales</taxon>
        <taxon>Nocardioidaceae</taxon>
        <taxon>Nocardioides</taxon>
    </lineage>
</organism>
<sequence>MSSIDDVLGGKDAVTLIQAISPTALAVVVDFFAAPAASGNLTGRMRELLLLAMHATPTSLDAQAVERQVRRSLDAGATPADVVDVLLTTVGVANHALYAAMPMFEEELARAGMELEESGSLDERFEFAKQEFLDARGFWNADRERFARLMPAYFHAVCRLSVEPWKNGSLTIKEHELVCIAIDCVVTHGYEPGLRLHIGRAIASGATPGEILEVFQIAGTHGIESLALGLRALTNVAEVRR</sequence>
<proteinExistence type="predicted"/>
<dbReference type="RefSeq" id="WP_123224778.1">
    <property type="nucleotide sequence ID" value="NZ_RJSF01000046.1"/>
</dbReference>
<dbReference type="OrthoDB" id="3824300at2"/>
<dbReference type="SUPFAM" id="SSF69118">
    <property type="entry name" value="AhpD-like"/>
    <property type="match status" value="1"/>
</dbReference>
<dbReference type="AlphaFoldDB" id="A0A3N0GIB0"/>
<evidence type="ECO:0000313" key="2">
    <source>
        <dbReference type="EMBL" id="RNM12197.1"/>
    </source>
</evidence>
<feature type="domain" description="Carboxymuconolactone decarboxylase-like" evidence="1">
    <location>
        <begin position="151"/>
        <end position="219"/>
    </location>
</feature>
<dbReference type="PANTHER" id="PTHR33930:SF2">
    <property type="entry name" value="BLR3452 PROTEIN"/>
    <property type="match status" value="1"/>
</dbReference>
<dbReference type="EMBL" id="RJSF01000046">
    <property type="protein sequence ID" value="RNM12197.1"/>
    <property type="molecule type" value="Genomic_DNA"/>
</dbReference>
<reference evidence="2 3" key="1">
    <citation type="submission" date="2018-11" db="EMBL/GenBank/DDBJ databases">
        <authorList>
            <person name="Li F."/>
        </authorList>
    </citation>
    <scope>NUCLEOTIDE SEQUENCE [LARGE SCALE GENOMIC DNA]</scope>
    <source>
        <strain evidence="2 3">Gsoil 818</strain>
    </source>
</reference>
<evidence type="ECO:0000259" key="1">
    <source>
        <dbReference type="Pfam" id="PF02627"/>
    </source>
</evidence>
<dbReference type="InterPro" id="IPR003779">
    <property type="entry name" value="CMD-like"/>
</dbReference>